<feature type="coiled-coil region" evidence="1">
    <location>
        <begin position="571"/>
        <end position="598"/>
    </location>
</feature>
<dbReference type="PANTHER" id="PTHR34439">
    <property type="entry name" value="CENTROBIN"/>
    <property type="match status" value="1"/>
</dbReference>
<sequence length="1052" mass="121462">MSDTDDTDDLLLIPPDFFVVHSNIEDQTNFYGPYYNVVDSLITQVNKLESRINSIEASPDASYMGSSLDYFMDGNNYRTNLMSSARRFSSWEDIPRLQDIGSTQSTPQKPRTRVKLNSLPSTPSTDRYIPDRFPVNRIAFKAHHEQKGKPYIPSLSNKEQHSYRSSVSSNDNRQQQKAQTEMLSEIDNFISNVNTIKKFQAVRNLNPEFESSKLSDEKSTVVRKPEINVNDVDNMLHAMESQQREIESRLKEKEHELNINRKLAEEKAEFYREKTWQQGDNKGSVPDRGMGMRDIMYNDQCRTTMDNKLPEEKEFYKERTWRQGDNKGSVPDRGMGMRDIMYNDQYRTTTNNKESVKEDVIRRLTVTNLNSCNPSTSDLSARNSDSLYSDNSPSLSSSDLTQLTAYQNKNPQIAKDNGMNIEAEKIHVNAMQVLNKHKNLLSRNSVNNPSVESDHQTWNRSVQKSDKPTFYSYKNDLFAPKPMDYDTSNKNQLALLSLAELWNQTTAADMRSRDHSKCLNKLQEEKLRRQHCEQLIHELQTRTLELQERIAVAVQVDQAKDDAILRVHKSWEEAASTIDNLNKEKVQLEQQIEEIKARTAFELSEAAKKMNHYENESSKALNLAHNNQEKLVTLEKQNTFYEVELQSLQIKLKTIEDNYTAELDKNQQLSKIISQKEIELSENKNILTEARKEVAQSKRAVELCQAELISIKNSQTHLETKFAEELERAKGLELGKTQLLNEIETHKKIEKSLQDDLNKQKHLNEQNKVELRNFYQDQVEVVVRDKLREFQAQLEKAENSIQDEIRNRELSVAKAAAVHIQQVTEKHALEVHLLEEKQKEEVKLYKLQLSQAQQQIDNLHAKIQQQQERRSNIAQQLHKVMEAQWLEAIKIINNGRSPIVSQDKGTNTIDQLNSLKSKSYNNLEEILFKEDTATVKAGGDFRAQKAHPPLFQSIDSISSIIDDDLYDKSTQLPTETPVTSRPKKSRQQMENELQKYVHMLLNRSPGNPVDEQVSRLNEKYKNQQTSCDKLNSDGTKSNKGSSRDHLGKPPWK</sequence>
<dbReference type="Proteomes" id="UP000801492">
    <property type="component" value="Unassembled WGS sequence"/>
</dbReference>
<evidence type="ECO:0000313" key="4">
    <source>
        <dbReference type="Proteomes" id="UP000801492"/>
    </source>
</evidence>
<dbReference type="AlphaFoldDB" id="A0A8K0DCE0"/>
<organism evidence="3 4">
    <name type="scientific">Ignelater luminosus</name>
    <name type="common">Cucubano</name>
    <name type="synonym">Pyrophorus luminosus</name>
    <dbReference type="NCBI Taxonomy" id="2038154"/>
    <lineage>
        <taxon>Eukaryota</taxon>
        <taxon>Metazoa</taxon>
        <taxon>Ecdysozoa</taxon>
        <taxon>Arthropoda</taxon>
        <taxon>Hexapoda</taxon>
        <taxon>Insecta</taxon>
        <taxon>Pterygota</taxon>
        <taxon>Neoptera</taxon>
        <taxon>Endopterygota</taxon>
        <taxon>Coleoptera</taxon>
        <taxon>Polyphaga</taxon>
        <taxon>Elateriformia</taxon>
        <taxon>Elateroidea</taxon>
        <taxon>Elateridae</taxon>
        <taxon>Agrypninae</taxon>
        <taxon>Pyrophorini</taxon>
        <taxon>Ignelater</taxon>
    </lineage>
</organism>
<name>A0A8K0DCE0_IGNLU</name>
<proteinExistence type="predicted"/>
<evidence type="ECO:0000256" key="1">
    <source>
        <dbReference type="SAM" id="Coils"/>
    </source>
</evidence>
<feature type="coiled-coil region" evidence="1">
    <location>
        <begin position="236"/>
        <end position="274"/>
    </location>
</feature>
<feature type="compositionally biased region" description="Polar residues" evidence="2">
    <location>
        <begin position="100"/>
        <end position="109"/>
    </location>
</feature>
<feature type="region of interest" description="Disordered" evidence="2">
    <location>
        <begin position="369"/>
        <end position="399"/>
    </location>
</feature>
<dbReference type="OrthoDB" id="8190486at2759"/>
<evidence type="ECO:0008006" key="5">
    <source>
        <dbReference type="Google" id="ProtNLM"/>
    </source>
</evidence>
<feature type="region of interest" description="Disordered" evidence="2">
    <location>
        <begin position="98"/>
        <end position="127"/>
    </location>
</feature>
<feature type="compositionally biased region" description="Polar residues" evidence="2">
    <location>
        <begin position="369"/>
        <end position="383"/>
    </location>
</feature>
<dbReference type="GO" id="GO:1902410">
    <property type="term" value="P:mitotic cytokinetic process"/>
    <property type="evidence" value="ECO:0007669"/>
    <property type="project" value="TreeGrafter"/>
</dbReference>
<feature type="coiled-coil region" evidence="1">
    <location>
        <begin position="835"/>
        <end position="876"/>
    </location>
</feature>
<feature type="region of interest" description="Disordered" evidence="2">
    <location>
        <begin position="144"/>
        <end position="179"/>
    </location>
</feature>
<comment type="caution">
    <text evidence="3">The sequence shown here is derived from an EMBL/GenBank/DDBJ whole genome shotgun (WGS) entry which is preliminary data.</text>
</comment>
<accession>A0A8K0DCE0</accession>
<dbReference type="GO" id="GO:0005813">
    <property type="term" value="C:centrosome"/>
    <property type="evidence" value="ECO:0007669"/>
    <property type="project" value="TreeGrafter"/>
</dbReference>
<feature type="compositionally biased region" description="Polar residues" evidence="2">
    <location>
        <begin position="163"/>
        <end position="179"/>
    </location>
</feature>
<dbReference type="GO" id="GO:0051299">
    <property type="term" value="P:centrosome separation"/>
    <property type="evidence" value="ECO:0007669"/>
    <property type="project" value="TreeGrafter"/>
</dbReference>
<keyword evidence="4" id="KW-1185">Reference proteome</keyword>
<dbReference type="InterPro" id="IPR038923">
    <property type="entry name" value="Centrobin"/>
</dbReference>
<dbReference type="GO" id="GO:0005814">
    <property type="term" value="C:centriole"/>
    <property type="evidence" value="ECO:0007669"/>
    <property type="project" value="TreeGrafter"/>
</dbReference>
<dbReference type="GO" id="GO:1902017">
    <property type="term" value="P:regulation of cilium assembly"/>
    <property type="evidence" value="ECO:0007669"/>
    <property type="project" value="InterPro"/>
</dbReference>
<feature type="compositionally biased region" description="Polar residues" evidence="2">
    <location>
        <begin position="1022"/>
        <end position="1040"/>
    </location>
</feature>
<evidence type="ECO:0000256" key="2">
    <source>
        <dbReference type="SAM" id="MobiDB-lite"/>
    </source>
</evidence>
<feature type="compositionally biased region" description="Polar residues" evidence="2">
    <location>
        <begin position="970"/>
        <end position="979"/>
    </location>
</feature>
<protein>
    <recommendedName>
        <fullName evidence="5">Centrobin</fullName>
    </recommendedName>
</protein>
<feature type="compositionally biased region" description="Low complexity" evidence="2">
    <location>
        <begin position="384"/>
        <end position="399"/>
    </location>
</feature>
<gene>
    <name evidence="3" type="ORF">ILUMI_05526</name>
</gene>
<feature type="coiled-coil region" evidence="1">
    <location>
        <begin position="631"/>
        <end position="707"/>
    </location>
</feature>
<dbReference type="EMBL" id="VTPC01002076">
    <property type="protein sequence ID" value="KAF2900663.1"/>
    <property type="molecule type" value="Genomic_DNA"/>
</dbReference>
<keyword evidence="1" id="KW-0175">Coiled coil</keyword>
<dbReference type="PANTHER" id="PTHR34439:SF1">
    <property type="entry name" value="CENTROBIN"/>
    <property type="match status" value="1"/>
</dbReference>
<feature type="region of interest" description="Disordered" evidence="2">
    <location>
        <begin position="970"/>
        <end position="990"/>
    </location>
</feature>
<reference evidence="3" key="1">
    <citation type="submission" date="2019-08" db="EMBL/GenBank/DDBJ databases">
        <title>The genome of the North American firefly Photinus pyralis.</title>
        <authorList>
            <consortium name="Photinus pyralis genome working group"/>
            <person name="Fallon T.R."/>
            <person name="Sander Lower S.E."/>
            <person name="Weng J.-K."/>
        </authorList>
    </citation>
    <scope>NUCLEOTIDE SEQUENCE</scope>
    <source>
        <strain evidence="3">TRF0915ILg1</strain>
        <tissue evidence="3">Whole body</tissue>
    </source>
</reference>
<evidence type="ECO:0000313" key="3">
    <source>
        <dbReference type="EMBL" id="KAF2900663.1"/>
    </source>
</evidence>
<feature type="region of interest" description="Disordered" evidence="2">
    <location>
        <begin position="1017"/>
        <end position="1052"/>
    </location>
</feature>
<feature type="compositionally biased region" description="Basic and acidic residues" evidence="2">
    <location>
        <begin position="1041"/>
        <end position="1052"/>
    </location>
</feature>
<feature type="coiled-coil region" evidence="1">
    <location>
        <begin position="780"/>
        <end position="807"/>
    </location>
</feature>
<dbReference type="GO" id="GO:0007099">
    <property type="term" value="P:centriole replication"/>
    <property type="evidence" value="ECO:0007669"/>
    <property type="project" value="InterPro"/>
</dbReference>